<feature type="region of interest" description="Disordered" evidence="1">
    <location>
        <begin position="764"/>
        <end position="797"/>
    </location>
</feature>
<dbReference type="NCBIfam" id="TIGR00277">
    <property type="entry name" value="HDIG"/>
    <property type="match status" value="1"/>
</dbReference>
<feature type="transmembrane region" description="Helical" evidence="2">
    <location>
        <begin position="376"/>
        <end position="394"/>
    </location>
</feature>
<dbReference type="PANTHER" id="PTHR36442:SF1">
    <property type="entry name" value="CYCLIC-DI-AMP PHOSPHODIESTERASE PGPH"/>
    <property type="match status" value="1"/>
</dbReference>
<feature type="transmembrane region" description="Helical" evidence="2">
    <location>
        <begin position="504"/>
        <end position="529"/>
    </location>
</feature>
<dbReference type="SUPFAM" id="SSF109604">
    <property type="entry name" value="HD-domain/PDEase-like"/>
    <property type="match status" value="1"/>
</dbReference>
<dbReference type="InterPro" id="IPR006675">
    <property type="entry name" value="HDIG_dom"/>
</dbReference>
<dbReference type="InterPro" id="IPR003607">
    <property type="entry name" value="HD/PDEase_dom"/>
</dbReference>
<comment type="caution">
    <text evidence="4">The sequence shown here is derived from an EMBL/GenBank/DDBJ whole genome shotgun (WGS) entry which is preliminary data.</text>
</comment>
<evidence type="ECO:0000313" key="4">
    <source>
        <dbReference type="EMBL" id="OGF97733.1"/>
    </source>
</evidence>
<feature type="compositionally biased region" description="Basic and acidic residues" evidence="1">
    <location>
        <begin position="774"/>
        <end position="797"/>
    </location>
</feature>
<proteinExistence type="predicted"/>
<feature type="transmembrane region" description="Helical" evidence="2">
    <location>
        <begin position="474"/>
        <end position="492"/>
    </location>
</feature>
<dbReference type="Gene3D" id="1.10.3210.10">
    <property type="entry name" value="Hypothetical protein af1432"/>
    <property type="match status" value="1"/>
</dbReference>
<dbReference type="InterPro" id="IPR006674">
    <property type="entry name" value="HD_domain"/>
</dbReference>
<evidence type="ECO:0000259" key="3">
    <source>
        <dbReference type="SMART" id="SM00471"/>
    </source>
</evidence>
<feature type="transmembrane region" description="Helical" evidence="2">
    <location>
        <begin position="443"/>
        <end position="462"/>
    </location>
</feature>
<feature type="compositionally biased region" description="Low complexity" evidence="1">
    <location>
        <begin position="140"/>
        <end position="152"/>
    </location>
</feature>
<evidence type="ECO:0000256" key="2">
    <source>
        <dbReference type="SAM" id="Phobius"/>
    </source>
</evidence>
<organism evidence="4 5">
    <name type="scientific">Candidatus Glassbacteria bacterium RBG_16_58_8</name>
    <dbReference type="NCBI Taxonomy" id="1817866"/>
    <lineage>
        <taxon>Bacteria</taxon>
        <taxon>Candidatus Glassiibacteriota</taxon>
    </lineage>
</organism>
<feature type="compositionally biased region" description="Acidic residues" evidence="1">
    <location>
        <begin position="764"/>
        <end position="773"/>
    </location>
</feature>
<dbReference type="PANTHER" id="PTHR36442">
    <property type="entry name" value="CYCLIC-DI-AMP PHOSPHODIESTERASE PGPH"/>
    <property type="match status" value="1"/>
</dbReference>
<feature type="transmembrane region" description="Helical" evidence="2">
    <location>
        <begin position="406"/>
        <end position="437"/>
    </location>
</feature>
<dbReference type="InterPro" id="IPR011621">
    <property type="entry name" value="Metal-dep_PHydrolase_7TM_intra"/>
</dbReference>
<gene>
    <name evidence="4" type="ORF">A2Z06_02995</name>
</gene>
<dbReference type="InterPro" id="IPR052722">
    <property type="entry name" value="PgpH_phosphodiesterase"/>
</dbReference>
<dbReference type="Pfam" id="PF07697">
    <property type="entry name" value="7TMR-HDED"/>
    <property type="match status" value="1"/>
</dbReference>
<feature type="region of interest" description="Disordered" evidence="1">
    <location>
        <begin position="131"/>
        <end position="152"/>
    </location>
</feature>
<feature type="transmembrane region" description="Helical" evidence="2">
    <location>
        <begin position="39"/>
        <end position="57"/>
    </location>
</feature>
<dbReference type="CDD" id="cd00077">
    <property type="entry name" value="HDc"/>
    <property type="match status" value="1"/>
</dbReference>
<name>A0A1F5YC61_9BACT</name>
<protein>
    <recommendedName>
        <fullName evidence="3">HD/PDEase domain-containing protein</fullName>
    </recommendedName>
</protein>
<dbReference type="EMBL" id="MFIW01000062">
    <property type="protein sequence ID" value="OGF97733.1"/>
    <property type="molecule type" value="Genomic_DNA"/>
</dbReference>
<keyword evidence="2" id="KW-1133">Transmembrane helix</keyword>
<feature type="domain" description="HD/PDEase" evidence="3">
    <location>
        <begin position="554"/>
        <end position="711"/>
    </location>
</feature>
<evidence type="ECO:0000313" key="5">
    <source>
        <dbReference type="Proteomes" id="UP000179034"/>
    </source>
</evidence>
<sequence length="797" mass="89463">MPYRSGRAGRRKALFFFSRRSERILLATKSRVGVWLQKHGVRILLVIVLALAIRLLFPLATTPEFPEFEVGMVAPRDVISPISCNLFKNPEQLAAERAEQVKGIFPVIEFIPDLLDSTNGKMDRFFTQLDRGIRQPGPEGSQAGRAGSGRSSEILPHTEAELAAWLTGLGIDVDRQGIAYLMREERRTFLREKLKTFISSHLEKGILSDDSRRKIHQEFVTVIRDGEEKVTSPDQLKTLSQAFQEALKLDIDPRDREISQSLFLALITHFLKPNLIYDEIETSRRIQQAEAQVSPIKGQVLEGEKIIEKGYRIKEDALLKYHALKEEILAREPGLSAYNAFISFLGSFLINAFLLLIFGLYLYFYRKPLYDALPTILSLSVIFLLVMAPAAVIARVNILPAEFFPILVPISLASLLIAILYDVRIAVVATLVLSIMIGGQESFGYDVLFISLIGGVSGGLSIRVLRKRRQLGESILFIMAGYFLATLSIDMIRLAPWQETAMTWLGGAINATTSTLVAMALLPVFEYVFNETTDITLMELSDFNHPLLKSLVIRAPGTWAHTLAVSNLAESAAEAVGANSLLTRVGCYYHDAGKIKKPEYFIENQTPGVNPHDHCSPAMSAMIIESHVKEGIELAREAKLPQRIVDFIPEHHGTTSISFFYEKAKELNNDTSISIHDFSYQGPKPRSKETAICMLADTVESMSRSLVDPSPSRIRGMVREAVRTKIDTDQLEECDLTFKEIHRIEEAFVKILLARFHSRIDYIREEEEDEEKDNAEKDSTAHRPSQHDPADHSPEAV</sequence>
<dbReference type="AlphaFoldDB" id="A0A1F5YC61"/>
<keyword evidence="2" id="KW-0472">Membrane</keyword>
<evidence type="ECO:0000256" key="1">
    <source>
        <dbReference type="SAM" id="MobiDB-lite"/>
    </source>
</evidence>
<keyword evidence="2" id="KW-0812">Transmembrane</keyword>
<reference evidence="4 5" key="1">
    <citation type="journal article" date="2016" name="Nat. Commun.">
        <title>Thousands of microbial genomes shed light on interconnected biogeochemical processes in an aquifer system.</title>
        <authorList>
            <person name="Anantharaman K."/>
            <person name="Brown C.T."/>
            <person name="Hug L.A."/>
            <person name="Sharon I."/>
            <person name="Castelle C.J."/>
            <person name="Probst A.J."/>
            <person name="Thomas B.C."/>
            <person name="Singh A."/>
            <person name="Wilkins M.J."/>
            <person name="Karaoz U."/>
            <person name="Brodie E.L."/>
            <person name="Williams K.H."/>
            <person name="Hubbard S.S."/>
            <person name="Banfield J.F."/>
        </authorList>
    </citation>
    <scope>NUCLEOTIDE SEQUENCE [LARGE SCALE GENOMIC DNA]</scope>
</reference>
<dbReference type="Pfam" id="PF01966">
    <property type="entry name" value="HD"/>
    <property type="match status" value="1"/>
</dbReference>
<dbReference type="Pfam" id="PF07698">
    <property type="entry name" value="7TM-7TMR_HD"/>
    <property type="match status" value="1"/>
</dbReference>
<accession>A0A1F5YC61</accession>
<feature type="transmembrane region" description="Helical" evidence="2">
    <location>
        <begin position="341"/>
        <end position="364"/>
    </location>
</feature>
<dbReference type="InterPro" id="IPR011624">
    <property type="entry name" value="Metal-dep_PHydrolase_7TM_extra"/>
</dbReference>
<dbReference type="SMART" id="SM00471">
    <property type="entry name" value="HDc"/>
    <property type="match status" value="1"/>
</dbReference>
<dbReference type="Proteomes" id="UP000179034">
    <property type="component" value="Unassembled WGS sequence"/>
</dbReference>